<keyword evidence="3" id="KW-1185">Reference proteome</keyword>
<dbReference type="RefSeq" id="WP_011973843.1">
    <property type="nucleotide sequence ID" value="NC_009635.1"/>
</dbReference>
<dbReference type="KEGG" id="mae:Maeo_1134"/>
<feature type="domain" description="Metallo-beta-lactamase" evidence="1">
    <location>
        <begin position="34"/>
        <end position="221"/>
    </location>
</feature>
<dbReference type="EMBL" id="CP000743">
    <property type="protein sequence ID" value="ABR56711.1"/>
    <property type="molecule type" value="Genomic_DNA"/>
</dbReference>
<dbReference type="Gene3D" id="3.60.15.10">
    <property type="entry name" value="Ribonuclease Z/Hydroxyacylglutathione hydrolase-like"/>
    <property type="match status" value="1"/>
</dbReference>
<name>A6UW39_META3</name>
<dbReference type="PANTHER" id="PTHR42663">
    <property type="entry name" value="HYDROLASE C777.06C-RELATED-RELATED"/>
    <property type="match status" value="1"/>
</dbReference>
<dbReference type="eggNOG" id="arCOG00499">
    <property type="taxonomic scope" value="Archaea"/>
</dbReference>
<accession>A6UW39</accession>
<dbReference type="GeneID" id="5327293"/>
<sequence>MHAEIIFLGAGGGRWATITQNRGTGGFRIHTEKTNLHIDPGPGALVRMADLKLIPYYTNAIFISHDHPDHYTDAEVMIEAMTYGMTKNIGYIISNISVLNGYEKYENAISKYHQSKSEIHILNPKESANIHDIELIATPTKHGDPKGIGCRVKTNKGDIGYTSDTELIEPLKDCFDGVRVLVANVVRKKNNKLKGHLCSNDLIDLLNSMKNKPELVVINHIGVKMTNPIKECEYIKDNTSVKIIPAKIGLKIELYDKRINISYLGKKTEE</sequence>
<evidence type="ECO:0000313" key="2">
    <source>
        <dbReference type="EMBL" id="ABR56711.1"/>
    </source>
</evidence>
<dbReference type="OrthoDB" id="73420at2157"/>
<evidence type="ECO:0000259" key="1">
    <source>
        <dbReference type="Pfam" id="PF12706"/>
    </source>
</evidence>
<dbReference type="InterPro" id="IPR036866">
    <property type="entry name" value="RibonucZ/Hydroxyglut_hydro"/>
</dbReference>
<dbReference type="HOGENOM" id="CLU_074581_0_0_2"/>
<dbReference type="SUPFAM" id="SSF56281">
    <property type="entry name" value="Metallo-hydrolase/oxidoreductase"/>
    <property type="match status" value="1"/>
</dbReference>
<dbReference type="AlphaFoldDB" id="A6UW39"/>
<proteinExistence type="predicted"/>
<dbReference type="Pfam" id="PF12706">
    <property type="entry name" value="Lactamase_B_2"/>
    <property type="match status" value="1"/>
</dbReference>
<dbReference type="PANTHER" id="PTHR42663:SF6">
    <property type="entry name" value="HYDROLASE C777.06C-RELATED"/>
    <property type="match status" value="1"/>
</dbReference>
<dbReference type="Proteomes" id="UP000001106">
    <property type="component" value="Chromosome"/>
</dbReference>
<dbReference type="STRING" id="419665.Maeo_1134"/>
<evidence type="ECO:0000313" key="3">
    <source>
        <dbReference type="Proteomes" id="UP000001106"/>
    </source>
</evidence>
<organism evidence="2 3">
    <name type="scientific">Methanococcus aeolicus (strain ATCC BAA-1280 / DSM 17508 / OCM 812 / Nankai-3)</name>
    <dbReference type="NCBI Taxonomy" id="419665"/>
    <lineage>
        <taxon>Archaea</taxon>
        <taxon>Methanobacteriati</taxon>
        <taxon>Methanobacteriota</taxon>
        <taxon>Methanomada group</taxon>
        <taxon>Methanococci</taxon>
        <taxon>Methanococcales</taxon>
        <taxon>Methanococcaceae</taxon>
        <taxon>Methanococcus</taxon>
    </lineage>
</organism>
<gene>
    <name evidence="2" type="ordered locus">Maeo_1134</name>
</gene>
<reference evidence="2" key="1">
    <citation type="submission" date="2007-06" db="EMBL/GenBank/DDBJ databases">
        <title>Complete sequence of Methanococcus aeolicus Nankai-3.</title>
        <authorList>
            <consortium name="US DOE Joint Genome Institute"/>
            <person name="Copeland A."/>
            <person name="Lucas S."/>
            <person name="Lapidus A."/>
            <person name="Barry K."/>
            <person name="Glavina del Rio T."/>
            <person name="Dalin E."/>
            <person name="Tice H."/>
            <person name="Pitluck S."/>
            <person name="Chain P."/>
            <person name="Malfatti S."/>
            <person name="Shin M."/>
            <person name="Vergez L."/>
            <person name="Schmutz J."/>
            <person name="Larimer F."/>
            <person name="Land M."/>
            <person name="Hauser L."/>
            <person name="Kyrpides N."/>
            <person name="Lykidis A."/>
            <person name="Sieprawska-Lupa M."/>
            <person name="Whitman W.B."/>
            <person name="Richardson P."/>
        </authorList>
    </citation>
    <scope>NUCLEOTIDE SEQUENCE [LARGE SCALE GENOMIC DNA]</scope>
    <source>
        <strain evidence="2">Nankai-3</strain>
    </source>
</reference>
<protein>
    <recommendedName>
        <fullName evidence="1">Metallo-beta-lactamase domain-containing protein</fullName>
    </recommendedName>
</protein>
<dbReference type="InterPro" id="IPR001279">
    <property type="entry name" value="Metallo-B-lactamas"/>
</dbReference>